<dbReference type="SUPFAM" id="SSF46565">
    <property type="entry name" value="Chaperone J-domain"/>
    <property type="match status" value="1"/>
</dbReference>
<dbReference type="InterPro" id="IPR001623">
    <property type="entry name" value="DnaJ_domain"/>
</dbReference>
<organism evidence="2 3">
    <name type="scientific">Geotalea uraniireducens</name>
    <dbReference type="NCBI Taxonomy" id="351604"/>
    <lineage>
        <taxon>Bacteria</taxon>
        <taxon>Pseudomonadati</taxon>
        <taxon>Thermodesulfobacteriota</taxon>
        <taxon>Desulfuromonadia</taxon>
        <taxon>Geobacterales</taxon>
        <taxon>Geobacteraceae</taxon>
        <taxon>Geotalea</taxon>
    </lineage>
</organism>
<feature type="domain" description="J" evidence="1">
    <location>
        <begin position="8"/>
        <end position="79"/>
    </location>
</feature>
<dbReference type="Pfam" id="PF00226">
    <property type="entry name" value="DnaJ"/>
    <property type="match status" value="1"/>
</dbReference>
<evidence type="ECO:0000313" key="3">
    <source>
        <dbReference type="Proteomes" id="UP001317705"/>
    </source>
</evidence>
<name>A0ABN6VSI3_9BACT</name>
<gene>
    <name evidence="2" type="ORF">GURASL_22610</name>
</gene>
<reference evidence="2 3" key="1">
    <citation type="submission" date="2022-12" db="EMBL/GenBank/DDBJ databases">
        <title>Polyphasic characterization of Geotalea uranireducens NIT-SL11 newly isolated from a complex of sewage sludge and microbially reduced graphene oxide.</title>
        <authorList>
            <person name="Xie L."/>
            <person name="Yoshida N."/>
            <person name="Meng L."/>
        </authorList>
    </citation>
    <scope>NUCLEOTIDE SEQUENCE [LARGE SCALE GENOMIC DNA]</scope>
    <source>
        <strain evidence="2 3">NIT-SL11</strain>
    </source>
</reference>
<keyword evidence="3" id="KW-1185">Reference proteome</keyword>
<dbReference type="Proteomes" id="UP001317705">
    <property type="component" value="Chromosome"/>
</dbReference>
<evidence type="ECO:0000259" key="1">
    <source>
        <dbReference type="PROSITE" id="PS50076"/>
    </source>
</evidence>
<dbReference type="EMBL" id="AP027151">
    <property type="protein sequence ID" value="BDV43338.1"/>
    <property type="molecule type" value="Genomic_DNA"/>
</dbReference>
<sequence>MRYRELRQALELFGLPDRITLKELKKRHRELVRKHHPDVGGNDDGSAIRQLNAAYRILLEYTENYRLSFAEDEFYEQNPDERLRMQFEDTALWGAR</sequence>
<dbReference type="SMART" id="SM00271">
    <property type="entry name" value="DnaJ"/>
    <property type="match status" value="1"/>
</dbReference>
<protein>
    <submittedName>
        <fullName evidence="2">Molecular chaperone DnaJ</fullName>
    </submittedName>
</protein>
<accession>A0ABN6VSI3</accession>
<dbReference type="InterPro" id="IPR036869">
    <property type="entry name" value="J_dom_sf"/>
</dbReference>
<dbReference type="RefSeq" id="WP_281999445.1">
    <property type="nucleotide sequence ID" value="NZ_AP027151.1"/>
</dbReference>
<evidence type="ECO:0000313" key="2">
    <source>
        <dbReference type="EMBL" id="BDV43338.1"/>
    </source>
</evidence>
<dbReference type="CDD" id="cd06257">
    <property type="entry name" value="DnaJ"/>
    <property type="match status" value="1"/>
</dbReference>
<proteinExistence type="predicted"/>
<dbReference type="PROSITE" id="PS50076">
    <property type="entry name" value="DNAJ_2"/>
    <property type="match status" value="1"/>
</dbReference>
<dbReference type="Gene3D" id="1.10.287.110">
    <property type="entry name" value="DnaJ domain"/>
    <property type="match status" value="1"/>
</dbReference>